<dbReference type="KEGG" id="mmw:Mmwyl1_4356"/>
<proteinExistence type="predicted"/>
<dbReference type="STRING" id="400668.Mmwyl1_4356"/>
<organism evidence="1">
    <name type="scientific">Marinomonas sp. (strain MWYL1)</name>
    <dbReference type="NCBI Taxonomy" id="400668"/>
    <lineage>
        <taxon>Bacteria</taxon>
        <taxon>Pseudomonadati</taxon>
        <taxon>Pseudomonadota</taxon>
        <taxon>Gammaproteobacteria</taxon>
        <taxon>Oceanospirillales</taxon>
        <taxon>Oceanospirillaceae</taxon>
        <taxon>Marinomonas</taxon>
    </lineage>
</organism>
<protein>
    <submittedName>
        <fullName evidence="1">Uncharacterized protein</fullName>
    </submittedName>
</protein>
<dbReference type="EMBL" id="CP000749">
    <property type="protein sequence ID" value="ABR73251.1"/>
    <property type="molecule type" value="Genomic_DNA"/>
</dbReference>
<reference evidence="1" key="1">
    <citation type="submission" date="2007-06" db="EMBL/GenBank/DDBJ databases">
        <title>Complete sequence of Marinomonas sp. MWYL1.</title>
        <authorList>
            <consortium name="US DOE Joint Genome Institute"/>
            <person name="Copeland A."/>
            <person name="Lucas S."/>
            <person name="Lapidus A."/>
            <person name="Barry K."/>
            <person name="Glavina del Rio T."/>
            <person name="Dalin E."/>
            <person name="Tice H."/>
            <person name="Pitluck S."/>
            <person name="Kiss H."/>
            <person name="Brettin T."/>
            <person name="Bruce D."/>
            <person name="Detter J.C."/>
            <person name="Han C."/>
            <person name="Schmutz J."/>
            <person name="Larimer F."/>
            <person name="Land M."/>
            <person name="Hauser L."/>
            <person name="Kyrpides N."/>
            <person name="Kim E."/>
            <person name="Johnston A.W.B."/>
            <person name="Todd J.D."/>
            <person name="Rogers R."/>
            <person name="Wexler M."/>
            <person name="Bond P.L."/>
            <person name="Li Y."/>
            <person name="Richardson P."/>
        </authorList>
    </citation>
    <scope>NUCLEOTIDE SEQUENCE [LARGE SCALE GENOMIC DNA]</scope>
    <source>
        <strain evidence="1">MWYL1</strain>
    </source>
</reference>
<gene>
    <name evidence="1" type="ordered locus">Mmwyl1_4356</name>
</gene>
<name>A6W3H2_MARMS</name>
<accession>A6W3H2</accession>
<sequence length="220" mass="24597">MPLLMYRPLNVISLMRHSTYRQEKFTTMNKLLLILTTLLMLTGCEEKPFYVASIGNAGSLDGPYYLVSISVSDVLGSGGGFGYGAVNGYPGKSADIGRMGVPKHIEGFWVKGWNKEEAYYRISADIDSELAEKKIRTLRNYYQFFKGKTGSMQVLVERERVRIFYTLYCPSHRADCSGKEGADPNGWVIDSPIKGLDVVVLFDGKGEMSLTPFPDSPYEN</sequence>
<evidence type="ECO:0000313" key="1">
    <source>
        <dbReference type="EMBL" id="ABR73251.1"/>
    </source>
</evidence>
<dbReference type="HOGENOM" id="CLU_109317_0_0_6"/>
<dbReference type="eggNOG" id="ENOG5033WNF">
    <property type="taxonomic scope" value="Bacteria"/>
</dbReference>
<dbReference type="AlphaFoldDB" id="A6W3H2"/>